<feature type="transmembrane region" description="Helical" evidence="2">
    <location>
        <begin position="118"/>
        <end position="136"/>
    </location>
</feature>
<evidence type="ECO:0000259" key="3">
    <source>
        <dbReference type="Pfam" id="PF04235"/>
    </source>
</evidence>
<dbReference type="Pfam" id="PF04235">
    <property type="entry name" value="DUF418"/>
    <property type="match status" value="1"/>
</dbReference>
<feature type="transmembrane region" description="Helical" evidence="2">
    <location>
        <begin position="142"/>
        <end position="159"/>
    </location>
</feature>
<dbReference type="EMBL" id="JAKRVY010000002">
    <property type="protein sequence ID" value="MCL9812885.1"/>
    <property type="molecule type" value="Genomic_DNA"/>
</dbReference>
<feature type="transmembrane region" description="Helical" evidence="2">
    <location>
        <begin position="164"/>
        <end position="182"/>
    </location>
</feature>
<accession>A0AAE3FPT6</accession>
<comment type="caution">
    <text evidence="4">The sequence shown here is derived from an EMBL/GenBank/DDBJ whole genome shotgun (WGS) entry which is preliminary data.</text>
</comment>
<name>A0AAE3FPT6_9EURY</name>
<feature type="transmembrane region" description="Helical" evidence="2">
    <location>
        <begin position="246"/>
        <end position="266"/>
    </location>
</feature>
<gene>
    <name evidence="4" type="ORF">AArcSt11_04365</name>
</gene>
<feature type="transmembrane region" description="Helical" evidence="2">
    <location>
        <begin position="357"/>
        <end position="378"/>
    </location>
</feature>
<protein>
    <submittedName>
        <fullName evidence="4">DUF418 domain-containing protein</fullName>
    </submittedName>
</protein>
<evidence type="ECO:0000256" key="1">
    <source>
        <dbReference type="SAM" id="MobiDB-lite"/>
    </source>
</evidence>
<dbReference type="Proteomes" id="UP001202674">
    <property type="component" value="Unassembled WGS sequence"/>
</dbReference>
<evidence type="ECO:0000313" key="4">
    <source>
        <dbReference type="EMBL" id="MCL9812885.1"/>
    </source>
</evidence>
<feature type="transmembrane region" description="Helical" evidence="2">
    <location>
        <begin position="278"/>
        <end position="296"/>
    </location>
</feature>
<feature type="transmembrane region" description="Helical" evidence="2">
    <location>
        <begin position="316"/>
        <end position="336"/>
    </location>
</feature>
<dbReference type="InterPro" id="IPR007349">
    <property type="entry name" value="DUF418"/>
</dbReference>
<feature type="transmembrane region" description="Helical" evidence="2">
    <location>
        <begin position="41"/>
        <end position="62"/>
    </location>
</feature>
<evidence type="ECO:0000256" key="2">
    <source>
        <dbReference type="SAM" id="Phobius"/>
    </source>
</evidence>
<feature type="domain" description="DUF418" evidence="3">
    <location>
        <begin position="260"/>
        <end position="421"/>
    </location>
</feature>
<dbReference type="PANTHER" id="PTHR30590">
    <property type="entry name" value="INNER MEMBRANE PROTEIN"/>
    <property type="match status" value="1"/>
</dbReference>
<keyword evidence="5" id="KW-1185">Reference proteome</keyword>
<feature type="transmembrane region" description="Helical" evidence="2">
    <location>
        <begin position="384"/>
        <end position="403"/>
    </location>
</feature>
<dbReference type="RefSeq" id="WP_250594994.1">
    <property type="nucleotide sequence ID" value="NZ_JAKRVY010000002.1"/>
</dbReference>
<dbReference type="InterPro" id="IPR052529">
    <property type="entry name" value="Bact_Transport_Assoc"/>
</dbReference>
<keyword evidence="2" id="KW-0812">Transmembrane</keyword>
<proteinExistence type="predicted"/>
<organism evidence="4 5">
    <name type="scientific">Natranaeroarchaeum aerophilus</name>
    <dbReference type="NCBI Taxonomy" id="2917711"/>
    <lineage>
        <taxon>Archaea</taxon>
        <taxon>Methanobacteriati</taxon>
        <taxon>Methanobacteriota</taxon>
        <taxon>Stenosarchaea group</taxon>
        <taxon>Halobacteria</taxon>
        <taxon>Halobacteriales</taxon>
        <taxon>Natronoarchaeaceae</taxon>
        <taxon>Natranaeroarchaeum</taxon>
    </lineage>
</organism>
<dbReference type="AlphaFoldDB" id="A0AAE3FPT6"/>
<feature type="region of interest" description="Disordered" evidence="1">
    <location>
        <begin position="1"/>
        <end position="27"/>
    </location>
</feature>
<dbReference type="PANTHER" id="PTHR30590:SF2">
    <property type="entry name" value="INNER MEMBRANE PROTEIN"/>
    <property type="match status" value="1"/>
</dbReference>
<keyword evidence="2" id="KW-0472">Membrane</keyword>
<feature type="transmembrane region" description="Helical" evidence="2">
    <location>
        <begin position="89"/>
        <end position="106"/>
    </location>
</feature>
<keyword evidence="2" id="KW-1133">Transmembrane helix</keyword>
<evidence type="ECO:0000313" key="5">
    <source>
        <dbReference type="Proteomes" id="UP001202674"/>
    </source>
</evidence>
<sequence length="430" mass="47699">MSPRSRPVEPAQTPVGSDDDTDRGPTEPEDRIVSLDVLRGFALLGILVINIWLFALPTIGWINPSLYGDFSGGNYVAWLVSHVFFEQKFITLFTFLFGAGIVLFTESKERKGQPARRLHFRRTFWLLVIGLAHAYLLWHGDILVTYALCGFVVVFARNWRPKRLLVLGLILFMLPTALYLLGGVGYTAADAGTQAEIEESILAGFGADPGAIEEEIAAYQGGWTGQVEYRAPEVFLGQTLGFATELFWTVGGLMLIGMSLYKWGILSNERSTSFYRRLLVAGGVPGLALILTGVWYRELVSWETGYVLLFARQLNYVGSLLLALGYVAAIMLLCRAAAGGRITTALSAVGRTAFSNYLFQTVVATTLFYGHGLGLFATLSRLELLGVVLLIWAIQIPLSIAWLNRFRFGPVEWLWRTLTYGSRQPMRLDS</sequence>
<reference evidence="4 5" key="1">
    <citation type="journal article" date="2022" name="Syst. Appl. Microbiol.">
        <title>Natronocalculus amylovorans gen. nov., sp. nov., and Natranaeroarchaeum aerophilus sp. nov., dominant culturable amylolytic natronoarchaea from hypersaline soda lakes in southwestern Siberia.</title>
        <authorList>
            <person name="Sorokin D.Y."/>
            <person name="Elcheninov A.G."/>
            <person name="Khizhniak T.V."/>
            <person name="Koenen M."/>
            <person name="Bale N.J."/>
            <person name="Damste J.S.S."/>
            <person name="Kublanov I.V."/>
        </authorList>
    </citation>
    <scope>NUCLEOTIDE SEQUENCE [LARGE SCALE GENOMIC DNA]</scope>
    <source>
        <strain evidence="4 5">AArc-St1-1</strain>
    </source>
</reference>